<evidence type="ECO:0000313" key="2">
    <source>
        <dbReference type="Proteomes" id="UP000712600"/>
    </source>
</evidence>
<protein>
    <submittedName>
        <fullName evidence="1">Uncharacterized protein</fullName>
    </submittedName>
</protein>
<dbReference type="Proteomes" id="UP000712600">
    <property type="component" value="Unassembled WGS sequence"/>
</dbReference>
<name>A0A8S9RAS5_BRACR</name>
<organism evidence="1 2">
    <name type="scientific">Brassica cretica</name>
    <name type="common">Mustard</name>
    <dbReference type="NCBI Taxonomy" id="69181"/>
    <lineage>
        <taxon>Eukaryota</taxon>
        <taxon>Viridiplantae</taxon>
        <taxon>Streptophyta</taxon>
        <taxon>Embryophyta</taxon>
        <taxon>Tracheophyta</taxon>
        <taxon>Spermatophyta</taxon>
        <taxon>Magnoliopsida</taxon>
        <taxon>eudicotyledons</taxon>
        <taxon>Gunneridae</taxon>
        <taxon>Pentapetalae</taxon>
        <taxon>rosids</taxon>
        <taxon>malvids</taxon>
        <taxon>Brassicales</taxon>
        <taxon>Brassicaceae</taxon>
        <taxon>Brassiceae</taxon>
        <taxon>Brassica</taxon>
    </lineage>
</organism>
<comment type="caution">
    <text evidence="1">The sequence shown here is derived from an EMBL/GenBank/DDBJ whole genome shotgun (WGS) entry which is preliminary data.</text>
</comment>
<sequence length="54" mass="6383">MTRVTRMPRTEQLFKCDEMQSRTQITRLEQSTIVILFPLRVGLESKALAWSKTR</sequence>
<accession>A0A8S9RAS5</accession>
<proteinExistence type="predicted"/>
<dbReference type="AlphaFoldDB" id="A0A8S9RAS5"/>
<reference evidence="1" key="1">
    <citation type="submission" date="2019-12" db="EMBL/GenBank/DDBJ databases">
        <title>Genome sequencing and annotation of Brassica cretica.</title>
        <authorList>
            <person name="Studholme D.J."/>
            <person name="Sarris P."/>
        </authorList>
    </citation>
    <scope>NUCLEOTIDE SEQUENCE</scope>
    <source>
        <strain evidence="1">PFS-109/04</strain>
        <tissue evidence="1">Leaf</tissue>
    </source>
</reference>
<dbReference type="EMBL" id="QGKX02000095">
    <property type="protein sequence ID" value="KAF3569886.1"/>
    <property type="molecule type" value="Genomic_DNA"/>
</dbReference>
<gene>
    <name evidence="1" type="ORF">F2Q69_00059958</name>
</gene>
<evidence type="ECO:0000313" key="1">
    <source>
        <dbReference type="EMBL" id="KAF3569886.1"/>
    </source>
</evidence>